<evidence type="ECO:0000256" key="2">
    <source>
        <dbReference type="ARBA" id="ARBA00022723"/>
    </source>
</evidence>
<proteinExistence type="inferred from homology"/>
<evidence type="ECO:0000256" key="3">
    <source>
        <dbReference type="ARBA" id="ARBA00022801"/>
    </source>
</evidence>
<evidence type="ECO:0000259" key="5">
    <source>
        <dbReference type="SMART" id="SM00849"/>
    </source>
</evidence>
<comment type="similarity">
    <text evidence="1">Belongs to the metallo-beta-lactamase superfamily.</text>
</comment>
<dbReference type="OrthoDB" id="5177904at2"/>
<reference evidence="8 9" key="1">
    <citation type="submission" date="2018-09" db="EMBL/GenBank/DDBJ databases">
        <title>Streptomyces sp. nov. DS1-2, an endophytic actinomycete isolated from roots of Dendrobium scabrilingue.</title>
        <authorList>
            <person name="Kuncharoen N."/>
            <person name="Kudo T."/>
            <person name="Ohkuma M."/>
            <person name="Yuki M."/>
            <person name="Tanasupawat S."/>
        </authorList>
    </citation>
    <scope>NUCLEOTIDE SEQUENCE [LARGE SCALE GENOMIC DNA]</scope>
    <source>
        <strain evidence="6 9">AZ1-7</strain>
        <strain evidence="7 8">DS1-2</strain>
    </source>
</reference>
<keyword evidence="3 6" id="KW-0378">Hydrolase</keyword>
<sequence>MTLPAHRAHVRVGSTIVTYLPDGHGIHPAAATFPDADWTAYPDQLDDEGRLTLSFGAFLLEAGERRILVDLGVGAVDVELPGGGGAVGGALLKNLAEVGLSADDIDTVVFTHLHLDHVGWTTDVPPHPVDPAERAPAGLTFRNARHRVAEAEWAYWTRTGGWGAPDRRVVLEPLSGVVEFLRDGETIAPGITVHATPGHTPGHLAVAVADPDRPEAERVLIVGDILHSAVQVAEPDWSFATDVDPGRALAVRRDVLATPDAVLAAGHVTGHVFGRVERTASGTVWAPVFDGGGA</sequence>
<evidence type="ECO:0000313" key="8">
    <source>
        <dbReference type="Proteomes" id="UP000268652"/>
    </source>
</evidence>
<dbReference type="PANTHER" id="PTHR42978">
    <property type="entry name" value="QUORUM-QUENCHING LACTONASE YTNP-RELATED-RELATED"/>
    <property type="match status" value="1"/>
</dbReference>
<dbReference type="GO" id="GO:0016787">
    <property type="term" value="F:hydrolase activity"/>
    <property type="evidence" value="ECO:0007669"/>
    <property type="project" value="UniProtKB-KW"/>
</dbReference>
<dbReference type="EMBL" id="RBDX01000043">
    <property type="protein sequence ID" value="RKN03822.1"/>
    <property type="molecule type" value="Genomic_DNA"/>
</dbReference>
<dbReference type="EMBL" id="RBDY01000042">
    <property type="protein sequence ID" value="RKN13939.1"/>
    <property type="molecule type" value="Genomic_DNA"/>
</dbReference>
<keyword evidence="4" id="KW-0862">Zinc</keyword>
<accession>A0A3A9VTF4</accession>
<evidence type="ECO:0000256" key="1">
    <source>
        <dbReference type="ARBA" id="ARBA00007749"/>
    </source>
</evidence>
<dbReference type="SMART" id="SM00849">
    <property type="entry name" value="Lactamase_B"/>
    <property type="match status" value="1"/>
</dbReference>
<dbReference type="Pfam" id="PF00753">
    <property type="entry name" value="Lactamase_B"/>
    <property type="match status" value="1"/>
</dbReference>
<protein>
    <submittedName>
        <fullName evidence="6">MBL fold metallo-hydrolase</fullName>
    </submittedName>
</protein>
<comment type="caution">
    <text evidence="6">The sequence shown here is derived from an EMBL/GenBank/DDBJ whole genome shotgun (WGS) entry which is preliminary data.</text>
</comment>
<evidence type="ECO:0000256" key="4">
    <source>
        <dbReference type="ARBA" id="ARBA00022833"/>
    </source>
</evidence>
<evidence type="ECO:0000313" key="9">
    <source>
        <dbReference type="Proteomes" id="UP000275024"/>
    </source>
</evidence>
<feature type="domain" description="Metallo-beta-lactamase" evidence="5">
    <location>
        <begin position="54"/>
        <end position="267"/>
    </location>
</feature>
<dbReference type="SUPFAM" id="SSF56281">
    <property type="entry name" value="Metallo-hydrolase/oxidoreductase"/>
    <property type="match status" value="1"/>
</dbReference>
<keyword evidence="8" id="KW-1185">Reference proteome</keyword>
<dbReference type="InterPro" id="IPR036866">
    <property type="entry name" value="RibonucZ/Hydroxyglut_hydro"/>
</dbReference>
<organism evidence="6 9">
    <name type="scientific">Streptomyces radicis</name>
    <dbReference type="NCBI Taxonomy" id="1750517"/>
    <lineage>
        <taxon>Bacteria</taxon>
        <taxon>Bacillati</taxon>
        <taxon>Actinomycetota</taxon>
        <taxon>Actinomycetes</taxon>
        <taxon>Kitasatosporales</taxon>
        <taxon>Streptomycetaceae</taxon>
        <taxon>Streptomyces</taxon>
    </lineage>
</organism>
<evidence type="ECO:0000313" key="7">
    <source>
        <dbReference type="EMBL" id="RKN13939.1"/>
    </source>
</evidence>
<dbReference type="InterPro" id="IPR001279">
    <property type="entry name" value="Metallo-B-lactamas"/>
</dbReference>
<dbReference type="AlphaFoldDB" id="A0A3A9VTF4"/>
<dbReference type="Gene3D" id="3.60.15.10">
    <property type="entry name" value="Ribonuclease Z/Hydroxyacylglutathione hydrolase-like"/>
    <property type="match status" value="1"/>
</dbReference>
<dbReference type="GO" id="GO:0046872">
    <property type="term" value="F:metal ion binding"/>
    <property type="evidence" value="ECO:0007669"/>
    <property type="project" value="UniProtKB-KW"/>
</dbReference>
<dbReference type="RefSeq" id="WP_120700450.1">
    <property type="nucleotide sequence ID" value="NZ_RBDX01000043.1"/>
</dbReference>
<evidence type="ECO:0000313" key="6">
    <source>
        <dbReference type="EMBL" id="RKN03822.1"/>
    </source>
</evidence>
<dbReference type="PANTHER" id="PTHR42978:SF6">
    <property type="entry name" value="QUORUM-QUENCHING LACTONASE YTNP-RELATED"/>
    <property type="match status" value="1"/>
</dbReference>
<keyword evidence="2" id="KW-0479">Metal-binding</keyword>
<name>A0A3A9VTF4_9ACTN</name>
<dbReference type="InterPro" id="IPR051013">
    <property type="entry name" value="MBL_superfamily_lactonases"/>
</dbReference>
<dbReference type="Proteomes" id="UP000275024">
    <property type="component" value="Unassembled WGS sequence"/>
</dbReference>
<gene>
    <name evidence="7" type="ORF">D7318_30290</name>
    <name evidence="6" type="ORF">D7319_30315</name>
</gene>
<dbReference type="Proteomes" id="UP000268652">
    <property type="component" value="Unassembled WGS sequence"/>
</dbReference>